<dbReference type="SUPFAM" id="SSF46955">
    <property type="entry name" value="Putative DNA-binding domain"/>
    <property type="match status" value="1"/>
</dbReference>
<reference evidence="5 7" key="1">
    <citation type="submission" date="2016-07" db="EMBL/GenBank/DDBJ databases">
        <title>Draft Genome Sequence of Bifidobacterium adolescentis strain Km 4.</title>
        <authorList>
            <person name="Danilenko V.N."/>
        </authorList>
    </citation>
    <scope>NUCLEOTIDE SEQUENCE [LARGE SCALE GENOMIC DNA]</scope>
    <source>
        <strain evidence="5 7">Km 4</strain>
    </source>
</reference>
<evidence type="ECO:0000313" key="6">
    <source>
        <dbReference type="EMBL" id="RGS66347.1"/>
    </source>
</evidence>
<dbReference type="EMBL" id="WDFR01000002">
    <property type="protein sequence ID" value="KAB6030189.1"/>
    <property type="molecule type" value="Genomic_DNA"/>
</dbReference>
<dbReference type="EMBL" id="CP028341">
    <property type="protein sequence ID" value="AVT45427.1"/>
    <property type="molecule type" value="Genomic_DNA"/>
</dbReference>
<evidence type="ECO:0000313" key="5">
    <source>
        <dbReference type="EMBL" id="OFA35168.1"/>
    </source>
</evidence>
<reference evidence="2 8" key="2">
    <citation type="submission" date="2018-03" db="EMBL/GenBank/DDBJ databases">
        <authorList>
            <person name="Keele B.F."/>
        </authorList>
    </citation>
    <scope>NUCLEOTIDE SEQUENCE [LARGE SCALE GENOMIC DNA]</scope>
    <source>
        <strain evidence="2 8">1-11</strain>
    </source>
</reference>
<evidence type="ECO:0000313" key="10">
    <source>
        <dbReference type="Proteomes" id="UP000470200"/>
    </source>
</evidence>
<evidence type="ECO:0000313" key="4">
    <source>
        <dbReference type="EMBL" id="KAB6030189.1"/>
    </source>
</evidence>
<dbReference type="EMBL" id="WDIP01000009">
    <property type="protein sequence ID" value="KAB5883852.1"/>
    <property type="molecule type" value="Genomic_DNA"/>
</dbReference>
<accession>A0A1E7Y0K2</accession>
<protein>
    <submittedName>
        <fullName evidence="2">DNA-binding protein</fullName>
    </submittedName>
    <submittedName>
        <fullName evidence="3">Helix-turn-helix domain-containing protein</fullName>
    </submittedName>
</protein>
<evidence type="ECO:0000313" key="3">
    <source>
        <dbReference type="EMBL" id="KAB5883852.1"/>
    </source>
</evidence>
<dbReference type="Proteomes" id="UP000470200">
    <property type="component" value="Unassembled WGS sequence"/>
</dbReference>
<dbReference type="Pfam" id="PF12728">
    <property type="entry name" value="HTH_17"/>
    <property type="match status" value="1"/>
</dbReference>
<evidence type="ECO:0000313" key="7">
    <source>
        <dbReference type="Proteomes" id="UP000175684"/>
    </source>
</evidence>
<sequence>MEVVAMTMMMGGKVHRTRSKARRSAGGVPGAFLQGVDGTRIPLTPDDYRRVREFLLAEPERAVADDERITTGEAARILGVSQRTLTRMLDAGMIPYTRMGERSYRFLRLSDVTDYKRRRDEATSKALDEMRSIADEDGAYDIDYSDYLSRFDK</sequence>
<dbReference type="Proteomes" id="UP000175684">
    <property type="component" value="Unassembled WGS sequence"/>
</dbReference>
<keyword evidence="2" id="KW-0238">DNA-binding</keyword>
<gene>
    <name evidence="5" type="ORF">BBK15_03555</name>
    <name evidence="2" type="ORF">C8077_05535</name>
    <name evidence="6" type="ORF">DWX79_04660</name>
    <name evidence="4" type="ORF">GA542_04820</name>
    <name evidence="3" type="ORF">GA629_07700</name>
</gene>
<dbReference type="InterPro" id="IPR009061">
    <property type="entry name" value="DNA-bd_dom_put_sf"/>
</dbReference>
<dbReference type="Gene3D" id="1.10.10.10">
    <property type="entry name" value="Winged helix-like DNA-binding domain superfamily/Winged helix DNA-binding domain"/>
    <property type="match status" value="1"/>
</dbReference>
<dbReference type="NCBIfam" id="TIGR01764">
    <property type="entry name" value="excise"/>
    <property type="match status" value="1"/>
</dbReference>
<dbReference type="Proteomes" id="UP000241454">
    <property type="component" value="Chromosome"/>
</dbReference>
<evidence type="ECO:0000313" key="8">
    <source>
        <dbReference type="Proteomes" id="UP000241454"/>
    </source>
</evidence>
<organism evidence="5 7">
    <name type="scientific">Bifidobacterium adolescentis</name>
    <dbReference type="NCBI Taxonomy" id="1680"/>
    <lineage>
        <taxon>Bacteria</taxon>
        <taxon>Bacillati</taxon>
        <taxon>Actinomycetota</taxon>
        <taxon>Actinomycetes</taxon>
        <taxon>Bifidobacteriales</taxon>
        <taxon>Bifidobacteriaceae</taxon>
        <taxon>Bifidobacterium</taxon>
    </lineage>
</organism>
<dbReference type="Proteomes" id="UP000285462">
    <property type="component" value="Unassembled WGS sequence"/>
</dbReference>
<dbReference type="OrthoDB" id="26212at2"/>
<dbReference type="Proteomes" id="UP000470926">
    <property type="component" value="Unassembled WGS sequence"/>
</dbReference>
<name>A0A1E7Y0K2_BIFAD</name>
<dbReference type="InterPro" id="IPR036388">
    <property type="entry name" value="WH-like_DNA-bd_sf"/>
</dbReference>
<dbReference type="InterPro" id="IPR041657">
    <property type="entry name" value="HTH_17"/>
</dbReference>
<evidence type="ECO:0000313" key="9">
    <source>
        <dbReference type="Proteomes" id="UP000285462"/>
    </source>
</evidence>
<proteinExistence type="predicted"/>
<reference evidence="10 11" key="4">
    <citation type="journal article" date="2019" name="Nat. Med.">
        <title>A library of human gut bacterial isolates paired with longitudinal multiomics data enables mechanistic microbiome research.</title>
        <authorList>
            <person name="Poyet M."/>
            <person name="Groussin M."/>
            <person name="Gibbons S.M."/>
            <person name="Avila-Pacheco J."/>
            <person name="Jiang X."/>
            <person name="Kearney S.M."/>
            <person name="Perrotta A.R."/>
            <person name="Berdy B."/>
            <person name="Zhao S."/>
            <person name="Lieberman T.D."/>
            <person name="Swanson P.K."/>
            <person name="Smith M."/>
            <person name="Roesemann S."/>
            <person name="Alexander J.E."/>
            <person name="Rich S.A."/>
            <person name="Livny J."/>
            <person name="Vlamakis H."/>
            <person name="Clish C."/>
            <person name="Bullock K."/>
            <person name="Deik A."/>
            <person name="Scott J."/>
            <person name="Pierce K.A."/>
            <person name="Xavier R.J."/>
            <person name="Alm E.J."/>
        </authorList>
    </citation>
    <scope>NUCLEOTIDE SEQUENCE [LARGE SCALE GENOMIC DNA]</scope>
    <source>
        <strain evidence="3 10">BIOML-A105</strain>
        <strain evidence="4 11">BIOML-A26</strain>
    </source>
</reference>
<dbReference type="EMBL" id="MAXD01000002">
    <property type="protein sequence ID" value="OFA35168.1"/>
    <property type="molecule type" value="Genomic_DNA"/>
</dbReference>
<evidence type="ECO:0000259" key="1">
    <source>
        <dbReference type="Pfam" id="PF12728"/>
    </source>
</evidence>
<dbReference type="RefSeq" id="WP_003807075.1">
    <property type="nucleotide sequence ID" value="NZ_CAXSWS010000001.1"/>
</dbReference>
<feature type="domain" description="Helix-turn-helix" evidence="1">
    <location>
        <begin position="70"/>
        <end position="118"/>
    </location>
</feature>
<dbReference type="EMBL" id="QRVT01000001">
    <property type="protein sequence ID" value="RGS66347.1"/>
    <property type="molecule type" value="Genomic_DNA"/>
</dbReference>
<dbReference type="InterPro" id="IPR010093">
    <property type="entry name" value="SinI_DNA-bd"/>
</dbReference>
<evidence type="ECO:0000313" key="2">
    <source>
        <dbReference type="EMBL" id="AVT45427.1"/>
    </source>
</evidence>
<dbReference type="GO" id="GO:0003677">
    <property type="term" value="F:DNA binding"/>
    <property type="evidence" value="ECO:0007669"/>
    <property type="project" value="UniProtKB-KW"/>
</dbReference>
<evidence type="ECO:0000313" key="11">
    <source>
        <dbReference type="Proteomes" id="UP000470926"/>
    </source>
</evidence>
<dbReference type="AlphaFoldDB" id="A0A1E7Y0K2"/>
<reference evidence="6 9" key="3">
    <citation type="submission" date="2018-08" db="EMBL/GenBank/DDBJ databases">
        <title>A genome reference for cultivated species of the human gut microbiota.</title>
        <authorList>
            <person name="Zou Y."/>
            <person name="Xue W."/>
            <person name="Luo G."/>
        </authorList>
    </citation>
    <scope>NUCLEOTIDE SEQUENCE [LARGE SCALE GENOMIC DNA]</scope>
    <source>
        <strain evidence="6 9">AF21-27</strain>
    </source>
</reference>